<reference evidence="3 4" key="1">
    <citation type="submission" date="2019-12" db="EMBL/GenBank/DDBJ databases">
        <title>Mucilaginibacter sp. HME9299 genome sequencing and assembly.</title>
        <authorList>
            <person name="Kang H."/>
            <person name="Kim H."/>
            <person name="Joh K."/>
        </authorList>
    </citation>
    <scope>NUCLEOTIDE SEQUENCE [LARGE SCALE GENOMIC DNA]</scope>
    <source>
        <strain evidence="3 4">HME9299</strain>
    </source>
</reference>
<dbReference type="InterPro" id="IPR032272">
    <property type="entry name" value="DUF4834"/>
</dbReference>
<keyword evidence="2" id="KW-0812">Transmembrane</keyword>
<name>A0A6I4IPM0_9SPHI</name>
<sequence length="88" mass="10323">MLIVRFLIISICVIYIIRSLARIFLPMLFQSMVNKAQQQYGQQQNPFQQQNKSERRAEGKVKIDHVPPVKKSQIPDNEGDFVDYEEVK</sequence>
<proteinExistence type="predicted"/>
<dbReference type="Proteomes" id="UP000434850">
    <property type="component" value="Unassembled WGS sequence"/>
</dbReference>
<dbReference type="RefSeq" id="WP_157540017.1">
    <property type="nucleotide sequence ID" value="NZ_WQLA01000001.1"/>
</dbReference>
<dbReference type="OrthoDB" id="799376at2"/>
<evidence type="ECO:0000256" key="1">
    <source>
        <dbReference type="SAM" id="MobiDB-lite"/>
    </source>
</evidence>
<keyword evidence="2" id="KW-1133">Transmembrane helix</keyword>
<organism evidence="3 4">
    <name type="scientific">Mucilaginibacter aquatilis</name>
    <dbReference type="NCBI Taxonomy" id="1517760"/>
    <lineage>
        <taxon>Bacteria</taxon>
        <taxon>Pseudomonadati</taxon>
        <taxon>Bacteroidota</taxon>
        <taxon>Sphingobacteriia</taxon>
        <taxon>Sphingobacteriales</taxon>
        <taxon>Sphingobacteriaceae</taxon>
        <taxon>Mucilaginibacter</taxon>
    </lineage>
</organism>
<keyword evidence="4" id="KW-1185">Reference proteome</keyword>
<protein>
    <submittedName>
        <fullName evidence="3">DUF4834 family protein</fullName>
    </submittedName>
</protein>
<gene>
    <name evidence="3" type="ORF">GO816_03860</name>
</gene>
<dbReference type="Pfam" id="PF16118">
    <property type="entry name" value="DUF4834"/>
    <property type="match status" value="1"/>
</dbReference>
<feature type="compositionally biased region" description="Basic and acidic residues" evidence="1">
    <location>
        <begin position="52"/>
        <end position="67"/>
    </location>
</feature>
<feature type="compositionally biased region" description="Acidic residues" evidence="1">
    <location>
        <begin position="77"/>
        <end position="88"/>
    </location>
</feature>
<keyword evidence="2" id="KW-0472">Membrane</keyword>
<accession>A0A6I4IPM0</accession>
<dbReference type="EMBL" id="WQLA01000001">
    <property type="protein sequence ID" value="MVN90253.1"/>
    <property type="molecule type" value="Genomic_DNA"/>
</dbReference>
<feature type="region of interest" description="Disordered" evidence="1">
    <location>
        <begin position="40"/>
        <end position="88"/>
    </location>
</feature>
<evidence type="ECO:0000313" key="4">
    <source>
        <dbReference type="Proteomes" id="UP000434850"/>
    </source>
</evidence>
<feature type="transmembrane region" description="Helical" evidence="2">
    <location>
        <begin position="6"/>
        <end position="25"/>
    </location>
</feature>
<feature type="compositionally biased region" description="Low complexity" evidence="1">
    <location>
        <begin position="40"/>
        <end position="50"/>
    </location>
</feature>
<evidence type="ECO:0000256" key="2">
    <source>
        <dbReference type="SAM" id="Phobius"/>
    </source>
</evidence>
<dbReference type="AlphaFoldDB" id="A0A6I4IPM0"/>
<comment type="caution">
    <text evidence="3">The sequence shown here is derived from an EMBL/GenBank/DDBJ whole genome shotgun (WGS) entry which is preliminary data.</text>
</comment>
<evidence type="ECO:0000313" key="3">
    <source>
        <dbReference type="EMBL" id="MVN90253.1"/>
    </source>
</evidence>